<reference evidence="1 2" key="1">
    <citation type="submission" date="2023-11" db="EMBL/GenBank/DDBJ databases">
        <title>Actinomadura monticuli sp. nov., isolated from volcanic ash.</title>
        <authorList>
            <person name="Lee S.D."/>
            <person name="Yang H."/>
            <person name="Kim I.S."/>
        </authorList>
    </citation>
    <scope>NUCLEOTIDE SEQUENCE [LARGE SCALE GENOMIC DNA]</scope>
    <source>
        <strain evidence="1 2">DLS-62</strain>
    </source>
</reference>
<evidence type="ECO:0000313" key="1">
    <source>
        <dbReference type="EMBL" id="MFA1543217.1"/>
    </source>
</evidence>
<proteinExistence type="predicted"/>
<accession>A0ABV4QJ77</accession>
<gene>
    <name evidence="1" type="ORF">SM611_30185</name>
</gene>
<name>A0ABV4QJ77_9ACTN</name>
<evidence type="ECO:0000313" key="2">
    <source>
        <dbReference type="Proteomes" id="UP001569963"/>
    </source>
</evidence>
<comment type="caution">
    <text evidence="1">The sequence shown here is derived from an EMBL/GenBank/DDBJ whole genome shotgun (WGS) entry which is preliminary data.</text>
</comment>
<keyword evidence="2" id="KW-1185">Reference proteome</keyword>
<protein>
    <submittedName>
        <fullName evidence="1">Uncharacterized protein</fullName>
    </submittedName>
</protein>
<sequence length="122" mass="13468">MAAGGLFGRFGGVRADRVDDVQVLGQGDVRAAGDQCQLELEPRTFCARSRWSTPAAVFWPLISTIRPCSDLFSAEYSSTWPAATAARRGRWPGHRPRRVLVRAAFADHRTLIDDRHSVSGIM</sequence>
<organism evidence="1 2">
    <name type="scientific">Actinomadura monticuli</name>
    <dbReference type="NCBI Taxonomy" id="3097367"/>
    <lineage>
        <taxon>Bacteria</taxon>
        <taxon>Bacillati</taxon>
        <taxon>Actinomycetota</taxon>
        <taxon>Actinomycetes</taxon>
        <taxon>Streptosporangiales</taxon>
        <taxon>Thermomonosporaceae</taxon>
        <taxon>Actinomadura</taxon>
    </lineage>
</organism>
<dbReference type="Proteomes" id="UP001569963">
    <property type="component" value="Unassembled WGS sequence"/>
</dbReference>
<dbReference type="EMBL" id="JAXCEI010000017">
    <property type="protein sequence ID" value="MFA1543217.1"/>
    <property type="molecule type" value="Genomic_DNA"/>
</dbReference>